<protein>
    <submittedName>
        <fullName evidence="7">Rho guanine nucleotide exchange factor (GEF) 16</fullName>
    </submittedName>
</protein>
<dbReference type="SUPFAM" id="SSF50729">
    <property type="entry name" value="PH domain-like"/>
    <property type="match status" value="1"/>
</dbReference>
<evidence type="ECO:0000313" key="8">
    <source>
        <dbReference type="Proteomes" id="UP000314986"/>
    </source>
</evidence>
<dbReference type="Gene3D" id="2.30.29.30">
    <property type="entry name" value="Pleckstrin-homology domain (PH domain)/Phosphotyrosine-binding domain (PTB)"/>
    <property type="match status" value="1"/>
</dbReference>
<proteinExistence type="predicted"/>
<feature type="domain" description="DH" evidence="6">
    <location>
        <begin position="265"/>
        <end position="449"/>
    </location>
</feature>
<reference evidence="7" key="4">
    <citation type="submission" date="2025-08" db="UniProtKB">
        <authorList>
            <consortium name="Ensembl"/>
        </authorList>
    </citation>
    <scope>IDENTIFICATION</scope>
</reference>
<accession>A0A4W3GTF1</accession>
<name>A0A4W3GTF1_CALMI</name>
<dbReference type="Gene3D" id="2.30.30.40">
    <property type="entry name" value="SH3 Domains"/>
    <property type="match status" value="1"/>
</dbReference>
<dbReference type="Gene3D" id="1.20.900.10">
    <property type="entry name" value="Dbl homology (DH) domain"/>
    <property type="match status" value="1"/>
</dbReference>
<reference evidence="8" key="3">
    <citation type="journal article" date="2014" name="Nature">
        <title>Elephant shark genome provides unique insights into gnathostome evolution.</title>
        <authorList>
            <consortium name="International Elephant Shark Genome Sequencing Consortium"/>
            <person name="Venkatesh B."/>
            <person name="Lee A.P."/>
            <person name="Ravi V."/>
            <person name="Maurya A.K."/>
            <person name="Lian M.M."/>
            <person name="Swann J.B."/>
            <person name="Ohta Y."/>
            <person name="Flajnik M.F."/>
            <person name="Sutoh Y."/>
            <person name="Kasahara M."/>
            <person name="Hoon S."/>
            <person name="Gangu V."/>
            <person name="Roy S.W."/>
            <person name="Irimia M."/>
            <person name="Korzh V."/>
            <person name="Kondrychyn I."/>
            <person name="Lim Z.W."/>
            <person name="Tay B.H."/>
            <person name="Tohari S."/>
            <person name="Kong K.W."/>
            <person name="Ho S."/>
            <person name="Lorente-Galdos B."/>
            <person name="Quilez J."/>
            <person name="Marques-Bonet T."/>
            <person name="Raney B.J."/>
            <person name="Ingham P.W."/>
            <person name="Tay A."/>
            <person name="Hillier L.W."/>
            <person name="Minx P."/>
            <person name="Boehm T."/>
            <person name="Wilson R.K."/>
            <person name="Brenner S."/>
            <person name="Warren W.C."/>
        </authorList>
    </citation>
    <scope>NUCLEOTIDE SEQUENCE [LARGE SCALE GENOMIC DNA]</scope>
</reference>
<dbReference type="CDD" id="cd11938">
    <property type="entry name" value="SH3_ARHGEF16_26"/>
    <property type="match status" value="1"/>
</dbReference>
<dbReference type="InterPro" id="IPR035899">
    <property type="entry name" value="DBL_dom_sf"/>
</dbReference>
<dbReference type="InterPro" id="IPR036028">
    <property type="entry name" value="SH3-like_dom_sf"/>
</dbReference>
<dbReference type="PROSITE" id="PS50002">
    <property type="entry name" value="SH3"/>
    <property type="match status" value="1"/>
</dbReference>
<dbReference type="InterPro" id="IPR047271">
    <property type="entry name" value="Ephexin-like"/>
</dbReference>
<dbReference type="FunFam" id="1.20.900.10:FF:000007">
    <property type="entry name" value="rho guanine nucleotide exchange factor 19"/>
    <property type="match status" value="1"/>
</dbReference>
<dbReference type="InterPro" id="IPR001452">
    <property type="entry name" value="SH3_domain"/>
</dbReference>
<dbReference type="CDD" id="cd00160">
    <property type="entry name" value="RhoGEF"/>
    <property type="match status" value="1"/>
</dbReference>
<organism evidence="7 8">
    <name type="scientific">Callorhinchus milii</name>
    <name type="common">Ghost shark</name>
    <dbReference type="NCBI Taxonomy" id="7868"/>
    <lineage>
        <taxon>Eukaryota</taxon>
        <taxon>Metazoa</taxon>
        <taxon>Chordata</taxon>
        <taxon>Craniata</taxon>
        <taxon>Vertebrata</taxon>
        <taxon>Chondrichthyes</taxon>
        <taxon>Holocephali</taxon>
        <taxon>Chimaeriformes</taxon>
        <taxon>Callorhinchidae</taxon>
        <taxon>Callorhinchus</taxon>
    </lineage>
</organism>
<dbReference type="InterPro" id="IPR047270">
    <property type="entry name" value="PH_ephexin"/>
</dbReference>
<feature type="compositionally biased region" description="Polar residues" evidence="4">
    <location>
        <begin position="94"/>
        <end position="103"/>
    </location>
</feature>
<dbReference type="SMART" id="SM00325">
    <property type="entry name" value="RhoGEF"/>
    <property type="match status" value="1"/>
</dbReference>
<dbReference type="CDD" id="cd01221">
    <property type="entry name" value="PH_ephexin"/>
    <property type="match status" value="1"/>
</dbReference>
<dbReference type="Proteomes" id="UP000314986">
    <property type="component" value="Unassembled WGS sequence"/>
</dbReference>
<dbReference type="GeneTree" id="ENSGT01030000234571"/>
<dbReference type="AlphaFoldDB" id="A0A4W3GTF1"/>
<dbReference type="InterPro" id="IPR011993">
    <property type="entry name" value="PH-like_dom_sf"/>
</dbReference>
<feature type="region of interest" description="Disordered" evidence="4">
    <location>
        <begin position="24"/>
        <end position="67"/>
    </location>
</feature>
<evidence type="ECO:0000259" key="5">
    <source>
        <dbReference type="PROSITE" id="PS50002"/>
    </source>
</evidence>
<dbReference type="Ensembl" id="ENSCMIT00000007697.1">
    <property type="protein sequence ID" value="ENSCMIP00000007473.1"/>
    <property type="gene ID" value="ENSCMIG00000004096.1"/>
</dbReference>
<feature type="domain" description="SH3" evidence="5">
    <location>
        <begin position="579"/>
        <end position="639"/>
    </location>
</feature>
<evidence type="ECO:0000256" key="4">
    <source>
        <dbReference type="SAM" id="MobiDB-lite"/>
    </source>
</evidence>
<dbReference type="PANTHER" id="PTHR12845">
    <property type="entry name" value="GUANINE NUCLEOTIDE EXCHANGE FACTOR"/>
    <property type="match status" value="1"/>
</dbReference>
<reference evidence="8" key="2">
    <citation type="journal article" date="2007" name="PLoS Biol.">
        <title>Survey sequencing and comparative analysis of the elephant shark (Callorhinchus milii) genome.</title>
        <authorList>
            <person name="Venkatesh B."/>
            <person name="Kirkness E.F."/>
            <person name="Loh Y.H."/>
            <person name="Halpern A.L."/>
            <person name="Lee A.P."/>
            <person name="Johnson J."/>
            <person name="Dandona N."/>
            <person name="Viswanathan L.D."/>
            <person name="Tay A."/>
            <person name="Venter J.C."/>
            <person name="Strausberg R.L."/>
            <person name="Brenner S."/>
        </authorList>
    </citation>
    <scope>NUCLEOTIDE SEQUENCE [LARGE SCALE GENOMIC DNA]</scope>
</reference>
<dbReference type="InterPro" id="IPR035797">
    <property type="entry name" value="ARHGEF16/ARHGEF26_SH3"/>
</dbReference>
<keyword evidence="1 3" id="KW-0728">SH3 domain</keyword>
<evidence type="ECO:0000256" key="2">
    <source>
        <dbReference type="ARBA" id="ARBA00022658"/>
    </source>
</evidence>
<sequence length="659" mass="74706">MSKRYSDSDLERKPLFLDESFQEIRITSSREGPGSQDRSPAVADIGAVSGSSPPNNGSSRVVLSTDSPAAMKLGQQQIIPNKLAVVSKPKVRVQQASTLPSRKNSGRREVHSMPPSQFRYEDGKDQAGQSGTLSRNRRNMSYKVATSGTNDFGDERNSCTLPASVTGLKVPDPVAVQPPRSPGRSKRTWVRFPDPRLYQQIWERGLEIIGESDDDLLDDPVPPGPTQPDQRIVVQNYRPVQMTWSQLPQVQDKGILESLTAEERKRQEAIFEIIVSEFSYQHSLDVLIRMFKNSQELQKTMTTIEHHHLFSNISDVKEASKRFFEDLEERHKSDPVINDISDIIEYHATKCFEPYVVYCSNETYQQKTLQKLLSSNVTFKEILQQIQVKSDCGSLPIISFLILPMQRVTRLPLLMDTICQKTNPNVPEYESATRALKAISKLVKQCNEGARKMERMEQMCTIQTQLEFGKIKGFALISASRWLKKRGELSVPLEDSGIFRKGSGKQNYYLFLFNDVLIVTRKRSEENYIVQNHAKLENVQVEVVETNDSPNSPPGKAALTGTLPRALPNINLFKIIMTIGLPQVEVIKAYWAKQPDELSLQLADVVIVLQEVDGWYQGERIRDSERGWFPQTSAKEITNQAAVQKNVKRKQRLRLETDV</sequence>
<evidence type="ECO:0000313" key="7">
    <source>
        <dbReference type="Ensembl" id="ENSCMIP00000007473.1"/>
    </source>
</evidence>
<evidence type="ECO:0000256" key="3">
    <source>
        <dbReference type="PROSITE-ProRule" id="PRU00192"/>
    </source>
</evidence>
<dbReference type="PANTHER" id="PTHR12845:SF3">
    <property type="entry name" value="RHO GUANINE NUCLEOTIDE EXCHANGE FACTOR 16"/>
    <property type="match status" value="1"/>
</dbReference>
<dbReference type="SUPFAM" id="SSF48065">
    <property type="entry name" value="DBL homology domain (DH-domain)"/>
    <property type="match status" value="1"/>
</dbReference>
<reference evidence="7" key="5">
    <citation type="submission" date="2025-09" db="UniProtKB">
        <authorList>
            <consortium name="Ensembl"/>
        </authorList>
    </citation>
    <scope>IDENTIFICATION</scope>
</reference>
<dbReference type="GO" id="GO:0005085">
    <property type="term" value="F:guanyl-nucleotide exchange factor activity"/>
    <property type="evidence" value="ECO:0007669"/>
    <property type="project" value="UniProtKB-KW"/>
</dbReference>
<dbReference type="PROSITE" id="PS50010">
    <property type="entry name" value="DH_2"/>
    <property type="match status" value="1"/>
</dbReference>
<dbReference type="Pfam" id="PF00018">
    <property type="entry name" value="SH3_1"/>
    <property type="match status" value="1"/>
</dbReference>
<gene>
    <name evidence="7" type="primary">arhgef16</name>
</gene>
<keyword evidence="2" id="KW-0344">Guanine-nucleotide releasing factor</keyword>
<keyword evidence="8" id="KW-1185">Reference proteome</keyword>
<dbReference type="InterPro" id="IPR000219">
    <property type="entry name" value="DH_dom"/>
</dbReference>
<dbReference type="Pfam" id="PF00621">
    <property type="entry name" value="RhoGEF"/>
    <property type="match status" value="1"/>
</dbReference>
<reference evidence="8" key="1">
    <citation type="journal article" date="2006" name="Science">
        <title>Ancient noncoding elements conserved in the human genome.</title>
        <authorList>
            <person name="Venkatesh B."/>
            <person name="Kirkness E.F."/>
            <person name="Loh Y.H."/>
            <person name="Halpern A.L."/>
            <person name="Lee A.P."/>
            <person name="Johnson J."/>
            <person name="Dandona N."/>
            <person name="Viswanathan L.D."/>
            <person name="Tay A."/>
            <person name="Venter J.C."/>
            <person name="Strausberg R.L."/>
            <person name="Brenner S."/>
        </authorList>
    </citation>
    <scope>NUCLEOTIDE SEQUENCE [LARGE SCALE GENOMIC DNA]</scope>
</reference>
<dbReference type="SMART" id="SM00326">
    <property type="entry name" value="SH3"/>
    <property type="match status" value="1"/>
</dbReference>
<feature type="compositionally biased region" description="Low complexity" evidence="4">
    <location>
        <begin position="49"/>
        <end position="59"/>
    </location>
</feature>
<feature type="region of interest" description="Disordered" evidence="4">
    <location>
        <begin position="87"/>
        <end position="138"/>
    </location>
</feature>
<evidence type="ECO:0000256" key="1">
    <source>
        <dbReference type="ARBA" id="ARBA00022443"/>
    </source>
</evidence>
<evidence type="ECO:0000259" key="6">
    <source>
        <dbReference type="PROSITE" id="PS50010"/>
    </source>
</evidence>
<dbReference type="SUPFAM" id="SSF50044">
    <property type="entry name" value="SH3-domain"/>
    <property type="match status" value="1"/>
</dbReference>